<protein>
    <submittedName>
        <fullName evidence="1">16521_t:CDS:1</fullName>
    </submittedName>
</protein>
<comment type="caution">
    <text evidence="1">The sequence shown here is derived from an EMBL/GenBank/DDBJ whole genome shotgun (WGS) entry which is preliminary data.</text>
</comment>
<organism evidence="1 2">
    <name type="scientific">Acaulospora colombiana</name>
    <dbReference type="NCBI Taxonomy" id="27376"/>
    <lineage>
        <taxon>Eukaryota</taxon>
        <taxon>Fungi</taxon>
        <taxon>Fungi incertae sedis</taxon>
        <taxon>Mucoromycota</taxon>
        <taxon>Glomeromycotina</taxon>
        <taxon>Glomeromycetes</taxon>
        <taxon>Diversisporales</taxon>
        <taxon>Acaulosporaceae</taxon>
        <taxon>Acaulospora</taxon>
    </lineage>
</organism>
<dbReference type="EMBL" id="CAJVPT010034678">
    <property type="protein sequence ID" value="CAG8708725.1"/>
    <property type="molecule type" value="Genomic_DNA"/>
</dbReference>
<feature type="non-terminal residue" evidence="1">
    <location>
        <position position="327"/>
    </location>
</feature>
<dbReference type="Proteomes" id="UP000789525">
    <property type="component" value="Unassembled WGS sequence"/>
</dbReference>
<reference evidence="1" key="1">
    <citation type="submission" date="2021-06" db="EMBL/GenBank/DDBJ databases">
        <authorList>
            <person name="Kallberg Y."/>
            <person name="Tangrot J."/>
            <person name="Rosling A."/>
        </authorList>
    </citation>
    <scope>NUCLEOTIDE SEQUENCE</scope>
    <source>
        <strain evidence="1">CL356</strain>
    </source>
</reference>
<gene>
    <name evidence="1" type="ORF">ACOLOM_LOCUS10565</name>
</gene>
<proteinExistence type="predicted"/>
<sequence>MRSWRTVSISEASTLLRLIDHGFEKAASLDYCLKPVLPNQLSYRIRGDCIEIPQGEGDRWTKQPASRCPGSPSRRTRSQTTLHLINMPYVQLTVSPYLSPPGLAHPPLIATKLRPHRLTEAQPEPMSYHSGVSYHPSIVAPGHMPIAGMPVGGMPVGTPYATPYGGNALMMGGMGSEYGSPLVDSYPPVITRTPSVYDTGRRSLYEEDLYDRDYRYGRDYFDRDYDRGRRYYDDDDYYPRRSSSRASRRSSRRDYDDYYYDRDYSRYEDPYTDAYRNPRYYSSRSYSSGYYRDGQERIGDRVRRMFGMDPKGVNVVRLKRGESLAAN</sequence>
<keyword evidence="2" id="KW-1185">Reference proteome</keyword>
<evidence type="ECO:0000313" key="1">
    <source>
        <dbReference type="EMBL" id="CAG8708725.1"/>
    </source>
</evidence>
<evidence type="ECO:0000313" key="2">
    <source>
        <dbReference type="Proteomes" id="UP000789525"/>
    </source>
</evidence>
<accession>A0ACA9PLW8</accession>
<name>A0ACA9PLW8_9GLOM</name>